<feature type="transmembrane region" description="Helical" evidence="19">
    <location>
        <begin position="87"/>
        <end position="111"/>
    </location>
</feature>
<feature type="transmembrane region" description="Helical" evidence="19">
    <location>
        <begin position="170"/>
        <end position="191"/>
    </location>
</feature>
<feature type="transmembrane region" description="Helical" evidence="19">
    <location>
        <begin position="666"/>
        <end position="694"/>
    </location>
</feature>
<evidence type="ECO:0000256" key="18">
    <source>
        <dbReference type="RuleBase" id="RU000370"/>
    </source>
</evidence>
<dbReference type="NCBIfam" id="TIGR02891">
    <property type="entry name" value="CtaD_CoxA"/>
    <property type="match status" value="1"/>
</dbReference>
<feature type="transmembrane region" description="Helical" evidence="19">
    <location>
        <begin position="366"/>
        <end position="389"/>
    </location>
</feature>
<evidence type="ECO:0000256" key="15">
    <source>
        <dbReference type="ARBA" id="ARBA00023008"/>
    </source>
</evidence>
<evidence type="ECO:0000256" key="5">
    <source>
        <dbReference type="ARBA" id="ARBA00022448"/>
    </source>
</evidence>
<evidence type="ECO:0000256" key="14">
    <source>
        <dbReference type="ARBA" id="ARBA00023004"/>
    </source>
</evidence>
<evidence type="ECO:0000256" key="16">
    <source>
        <dbReference type="ARBA" id="ARBA00023136"/>
    </source>
</evidence>
<comment type="catalytic activity">
    <reaction evidence="17">
        <text>4 Fe(II)-[cytochrome c] + O2 + 8 H(+)(in) = 4 Fe(III)-[cytochrome c] + 2 H2O + 4 H(+)(out)</text>
        <dbReference type="Rhea" id="RHEA:11436"/>
        <dbReference type="Rhea" id="RHEA-COMP:10350"/>
        <dbReference type="Rhea" id="RHEA-COMP:14399"/>
        <dbReference type="ChEBI" id="CHEBI:15377"/>
        <dbReference type="ChEBI" id="CHEBI:15378"/>
        <dbReference type="ChEBI" id="CHEBI:15379"/>
        <dbReference type="ChEBI" id="CHEBI:29033"/>
        <dbReference type="ChEBI" id="CHEBI:29034"/>
        <dbReference type="EC" id="7.1.1.9"/>
    </reaction>
</comment>
<keyword evidence="16 19" id="KW-0472">Membrane</keyword>
<feature type="transmembrane region" description="Helical" evidence="19">
    <location>
        <begin position="272"/>
        <end position="291"/>
    </location>
</feature>
<keyword evidence="14" id="KW-0408">Iron</keyword>
<dbReference type="EC" id="7.1.1.9" evidence="4"/>
<evidence type="ECO:0000313" key="21">
    <source>
        <dbReference type="EMBL" id="KTR03841.1"/>
    </source>
</evidence>
<dbReference type="AlphaFoldDB" id="A0A175RKB2"/>
<keyword evidence="8 18" id="KW-0679">Respiratory chain</keyword>
<protein>
    <recommendedName>
        <fullName evidence="4">cytochrome-c oxidase</fullName>
        <ecNumber evidence="4">7.1.1.9</ecNumber>
    </recommendedName>
</protein>
<keyword evidence="11" id="KW-1278">Translocase</keyword>
<evidence type="ECO:0000256" key="11">
    <source>
        <dbReference type="ARBA" id="ARBA00022967"/>
    </source>
</evidence>
<feature type="transmembrane region" description="Helical" evidence="19">
    <location>
        <begin position="298"/>
        <end position="319"/>
    </location>
</feature>
<evidence type="ECO:0000256" key="9">
    <source>
        <dbReference type="ARBA" id="ARBA00022692"/>
    </source>
</evidence>
<keyword evidence="7 18" id="KW-0349">Heme</keyword>
<evidence type="ECO:0000256" key="2">
    <source>
        <dbReference type="ARBA" id="ARBA00004673"/>
    </source>
</evidence>
<dbReference type="InterPro" id="IPR000883">
    <property type="entry name" value="Cyt_C_Oxase_1"/>
</dbReference>
<dbReference type="Gene3D" id="1.20.210.10">
    <property type="entry name" value="Cytochrome c oxidase-like, subunit I domain"/>
    <property type="match status" value="1"/>
</dbReference>
<evidence type="ECO:0000256" key="8">
    <source>
        <dbReference type="ARBA" id="ARBA00022660"/>
    </source>
</evidence>
<evidence type="ECO:0000256" key="12">
    <source>
        <dbReference type="ARBA" id="ARBA00022982"/>
    </source>
</evidence>
<keyword evidence="10" id="KW-0479">Metal-binding</keyword>
<proteinExistence type="inferred from homology"/>
<keyword evidence="5 18" id="KW-0813">Transport</keyword>
<sequence>MSEIPTPTQAPATPLSPAALHLALERIWHTPPGWGRLSAVNHTVIGRRFIIAAFTFFAIGGVLAMLIRAQLATAHSGFVGPELYSQIFTMHGTVMMFLFAIPMFEGVAMYFLPKMLGARDMAFPRLSAFGFYCYVFGGSILILAMLAGYAPNSGWFMYTPLSSGTYSPGINVDVWLLGITFVEISAMGAAIELTVSILKLRAPGMSLARMPLFAWYILVTAGMMLVGFPPLILGSILLEAERAFDLPFFDPTRGGDALLWQHLFWLFGHPEVYIIFLPAAGVISTILPVLVGRAILGYSWIVVSITAMGFLSFGLWVHHMFTVGIPHLAQGFFSAASVLVAVPTGIQIFLWIGTMMAGRPKLTVPMLYLLGFFFVFVCGGLTGVMLAIVPFDWQVHDTQFVVAHMHYVLVGGFIFPMLAAAYYWLPHFTGREPVYKVGVVAFWLIFLGFNATFLIMHLTGLYGMPRRYYTYDTGYGWDLPNLVSSMGGFVMTMGFALFAVDMLFQFRLGRVAPRNPWRAGTLEWATATPPPSYAFAALPEVASRDPLHDAPDLGRELAAGQGYLATPRNGWQETLVVSTNSGRPEAIAILPRPTFLPLATAAAIGLFVLSLLFKLYWASLLLPLLVLGLFLGWTPASGAKADLGALPAGRGLSLPTQAEIERPLSWWAMVFLLLANGTIFASLAFGTLFLWLVAPGWPPAGGFDAPFMRLALIALAALGASAASRLALRPLPRTGAPSLALLALALAAQAIAAGLALATIAQSLPAPTSHAAYASVSALLFYVAVHAGLGVVFAGFGFWRVKAGYVSARRSGDLRIGALWHDYTAATTLLACLLIAALAFLLPLREAAL</sequence>
<evidence type="ECO:0000313" key="22">
    <source>
        <dbReference type="Proteomes" id="UP000078529"/>
    </source>
</evidence>
<dbReference type="InterPro" id="IPR023615">
    <property type="entry name" value="Cyt_c_Oxase_su1_BS"/>
</dbReference>
<evidence type="ECO:0000256" key="19">
    <source>
        <dbReference type="SAM" id="Phobius"/>
    </source>
</evidence>
<organism evidence="21 22">
    <name type="scientific">Aureimonas ureilytica</name>
    <dbReference type="NCBI Taxonomy" id="401562"/>
    <lineage>
        <taxon>Bacteria</taxon>
        <taxon>Pseudomonadati</taxon>
        <taxon>Pseudomonadota</taxon>
        <taxon>Alphaproteobacteria</taxon>
        <taxon>Hyphomicrobiales</taxon>
        <taxon>Aurantimonadaceae</taxon>
        <taxon>Aureimonas</taxon>
    </lineage>
</organism>
<dbReference type="PROSITE" id="PS50855">
    <property type="entry name" value="COX1"/>
    <property type="match status" value="1"/>
</dbReference>
<evidence type="ECO:0000259" key="20">
    <source>
        <dbReference type="PROSITE" id="PS50855"/>
    </source>
</evidence>
<feature type="transmembrane region" description="Helical" evidence="19">
    <location>
        <begin position="437"/>
        <end position="462"/>
    </location>
</feature>
<dbReference type="PRINTS" id="PR01165">
    <property type="entry name" value="CYCOXIDASEI"/>
</dbReference>
<keyword evidence="13 19" id="KW-1133">Transmembrane helix</keyword>
<feature type="transmembrane region" description="Helical" evidence="19">
    <location>
        <begin position="773"/>
        <end position="799"/>
    </location>
</feature>
<feature type="transmembrane region" description="Helical" evidence="19">
    <location>
        <begin position="331"/>
        <end position="354"/>
    </location>
</feature>
<evidence type="ECO:0000256" key="10">
    <source>
        <dbReference type="ARBA" id="ARBA00022723"/>
    </source>
</evidence>
<feature type="transmembrane region" description="Helical" evidence="19">
    <location>
        <begin position="482"/>
        <end position="504"/>
    </location>
</feature>
<dbReference type="InterPro" id="IPR023616">
    <property type="entry name" value="Cyt_c_oxase-like_su1_dom"/>
</dbReference>
<evidence type="ECO:0000256" key="7">
    <source>
        <dbReference type="ARBA" id="ARBA00022617"/>
    </source>
</evidence>
<feature type="transmembrane region" description="Helical" evidence="19">
    <location>
        <begin position="615"/>
        <end position="633"/>
    </location>
</feature>
<feature type="transmembrane region" description="Helical" evidence="19">
    <location>
        <begin position="820"/>
        <end position="842"/>
    </location>
</feature>
<dbReference type="PANTHER" id="PTHR10422:SF35">
    <property type="entry name" value="CYTOCHROME BO(3) UBIQUINOL OXIDASE SUBUNIT 1"/>
    <property type="match status" value="1"/>
</dbReference>
<feature type="transmembrane region" description="Helical" evidence="19">
    <location>
        <begin position="706"/>
        <end position="728"/>
    </location>
</feature>
<dbReference type="UniPathway" id="UPA00705"/>
<comment type="subcellular location">
    <subcellularLocation>
        <location evidence="1">Cell membrane</location>
        <topology evidence="1">Multi-pass membrane protein</topology>
    </subcellularLocation>
</comment>
<reference evidence="21 22" key="1">
    <citation type="journal article" date="2016" name="Front. Microbiol.">
        <title>Genomic Resource of Rice Seed Associated Bacteria.</title>
        <authorList>
            <person name="Midha S."/>
            <person name="Bansal K."/>
            <person name="Sharma S."/>
            <person name="Kumar N."/>
            <person name="Patil P.P."/>
            <person name="Chaudhry V."/>
            <person name="Patil P.B."/>
        </authorList>
    </citation>
    <scope>NUCLEOTIDE SEQUENCE [LARGE SCALE GENOMIC DNA]</scope>
    <source>
        <strain evidence="21 22">NS365</strain>
    </source>
</reference>
<keyword evidence="22" id="KW-1185">Reference proteome</keyword>
<evidence type="ECO:0000256" key="17">
    <source>
        <dbReference type="ARBA" id="ARBA00047816"/>
    </source>
</evidence>
<keyword evidence="9 18" id="KW-0812">Transmembrane</keyword>
<dbReference type="Pfam" id="PF00115">
    <property type="entry name" value="COX1"/>
    <property type="match status" value="1"/>
</dbReference>
<dbReference type="GO" id="GO:0020037">
    <property type="term" value="F:heme binding"/>
    <property type="evidence" value="ECO:0007669"/>
    <property type="project" value="InterPro"/>
</dbReference>
<comment type="pathway">
    <text evidence="2">Energy metabolism; oxidative phosphorylation.</text>
</comment>
<gene>
    <name evidence="21" type="ORF">NS365_16860</name>
</gene>
<dbReference type="Proteomes" id="UP000078529">
    <property type="component" value="Unassembled WGS sequence"/>
</dbReference>
<feature type="transmembrane region" description="Helical" evidence="19">
    <location>
        <begin position="401"/>
        <end position="425"/>
    </location>
</feature>
<keyword evidence="12 18" id="KW-0249">Electron transport</keyword>
<feature type="transmembrane region" description="Helical" evidence="19">
    <location>
        <begin position="131"/>
        <end position="150"/>
    </location>
</feature>
<dbReference type="PROSITE" id="PS00077">
    <property type="entry name" value="COX1_CUB"/>
    <property type="match status" value="1"/>
</dbReference>
<comment type="similarity">
    <text evidence="3 18">Belongs to the heme-copper respiratory oxidase family.</text>
</comment>
<keyword evidence="15" id="KW-0186">Copper</keyword>
<accession>A0A175RKB2</accession>
<evidence type="ECO:0000256" key="13">
    <source>
        <dbReference type="ARBA" id="ARBA00022989"/>
    </source>
</evidence>
<feature type="transmembrane region" description="Helical" evidence="19">
    <location>
        <begin position="589"/>
        <end position="609"/>
    </location>
</feature>
<feature type="transmembrane region" description="Helical" evidence="19">
    <location>
        <begin position="49"/>
        <end position="67"/>
    </location>
</feature>
<dbReference type="GO" id="GO:0015990">
    <property type="term" value="P:electron transport coupled proton transport"/>
    <property type="evidence" value="ECO:0007669"/>
    <property type="project" value="InterPro"/>
</dbReference>
<feature type="domain" description="Cytochrome oxidase subunit I profile" evidence="20">
    <location>
        <begin position="28"/>
        <end position="542"/>
    </location>
</feature>
<dbReference type="GO" id="GO:0022904">
    <property type="term" value="P:respiratory electron transport chain"/>
    <property type="evidence" value="ECO:0007669"/>
    <property type="project" value="TreeGrafter"/>
</dbReference>
<evidence type="ECO:0000256" key="4">
    <source>
        <dbReference type="ARBA" id="ARBA00012949"/>
    </source>
</evidence>
<dbReference type="InterPro" id="IPR036927">
    <property type="entry name" value="Cyt_c_oxase-like_su1_sf"/>
</dbReference>
<dbReference type="PATRIC" id="fig|401562.4.peg.3253"/>
<dbReference type="SUPFAM" id="SSF81442">
    <property type="entry name" value="Cytochrome c oxidase subunit I-like"/>
    <property type="match status" value="1"/>
</dbReference>
<comment type="caution">
    <text evidence="21">The sequence shown here is derived from an EMBL/GenBank/DDBJ whole genome shotgun (WGS) entry which is preliminary data.</text>
</comment>
<evidence type="ECO:0000256" key="6">
    <source>
        <dbReference type="ARBA" id="ARBA00022475"/>
    </source>
</evidence>
<evidence type="ECO:0000256" key="3">
    <source>
        <dbReference type="ARBA" id="ARBA00009578"/>
    </source>
</evidence>
<dbReference type="GO" id="GO:0046872">
    <property type="term" value="F:metal ion binding"/>
    <property type="evidence" value="ECO:0007669"/>
    <property type="project" value="UniProtKB-KW"/>
</dbReference>
<dbReference type="InterPro" id="IPR014241">
    <property type="entry name" value="Cyt_c_oxidase_su1_bac"/>
</dbReference>
<keyword evidence="6" id="KW-1003">Cell membrane</keyword>
<dbReference type="EMBL" id="LDQA01000045">
    <property type="protein sequence ID" value="KTR03841.1"/>
    <property type="molecule type" value="Genomic_DNA"/>
</dbReference>
<dbReference type="GO" id="GO:0005886">
    <property type="term" value="C:plasma membrane"/>
    <property type="evidence" value="ECO:0007669"/>
    <property type="project" value="UniProtKB-SubCell"/>
</dbReference>
<feature type="transmembrane region" description="Helical" evidence="19">
    <location>
        <begin position="212"/>
        <end position="238"/>
    </location>
</feature>
<feature type="transmembrane region" description="Helical" evidence="19">
    <location>
        <begin position="740"/>
        <end position="761"/>
    </location>
</feature>
<dbReference type="GO" id="GO:0004129">
    <property type="term" value="F:cytochrome-c oxidase activity"/>
    <property type="evidence" value="ECO:0007669"/>
    <property type="project" value="UniProtKB-EC"/>
</dbReference>
<name>A0A175RKB2_9HYPH</name>
<evidence type="ECO:0000256" key="1">
    <source>
        <dbReference type="ARBA" id="ARBA00004651"/>
    </source>
</evidence>
<dbReference type="PANTHER" id="PTHR10422">
    <property type="entry name" value="CYTOCHROME C OXIDASE SUBUNIT 1"/>
    <property type="match status" value="1"/>
</dbReference>
<dbReference type="GO" id="GO:0006119">
    <property type="term" value="P:oxidative phosphorylation"/>
    <property type="evidence" value="ECO:0007669"/>
    <property type="project" value="UniProtKB-UniPathway"/>
</dbReference>